<evidence type="ECO:0000313" key="3">
    <source>
        <dbReference type="EMBL" id="GAF92724.1"/>
    </source>
</evidence>
<protein>
    <recommendedName>
        <fullName evidence="2">Helix-hairpin-helix DNA-binding motif class 1 domain-containing protein</fullName>
    </recommendedName>
</protein>
<dbReference type="InterPro" id="IPR010994">
    <property type="entry name" value="RuvA_2-like"/>
</dbReference>
<dbReference type="SUPFAM" id="SSF47781">
    <property type="entry name" value="RuvA domain 2-like"/>
    <property type="match status" value="1"/>
</dbReference>
<dbReference type="Gene3D" id="1.10.150.320">
    <property type="entry name" value="Photosystem II 12 kDa extrinsic protein"/>
    <property type="match status" value="1"/>
</dbReference>
<feature type="transmembrane region" description="Helical" evidence="1">
    <location>
        <begin position="20"/>
        <end position="42"/>
    </location>
</feature>
<evidence type="ECO:0000256" key="1">
    <source>
        <dbReference type="SAM" id="Phobius"/>
    </source>
</evidence>
<reference evidence="3" key="1">
    <citation type="journal article" date="2014" name="Front. Microbiol.">
        <title>High frequency of phylogenetically diverse reductive dehalogenase-homologous genes in deep subseafloor sedimentary metagenomes.</title>
        <authorList>
            <person name="Kawai M."/>
            <person name="Futagami T."/>
            <person name="Toyoda A."/>
            <person name="Takaki Y."/>
            <person name="Nishi S."/>
            <person name="Hori S."/>
            <person name="Arai W."/>
            <person name="Tsubouchi T."/>
            <person name="Morono Y."/>
            <person name="Uchiyama I."/>
            <person name="Ito T."/>
            <person name="Fujiyama A."/>
            <person name="Inagaki F."/>
            <person name="Takami H."/>
        </authorList>
    </citation>
    <scope>NUCLEOTIDE SEQUENCE</scope>
    <source>
        <strain evidence="3">Expedition CK06-06</strain>
    </source>
</reference>
<dbReference type="GO" id="GO:0003677">
    <property type="term" value="F:DNA binding"/>
    <property type="evidence" value="ECO:0007669"/>
    <property type="project" value="InterPro"/>
</dbReference>
<gene>
    <name evidence="3" type="ORF">S01H1_19229</name>
</gene>
<dbReference type="Pfam" id="PF12836">
    <property type="entry name" value="HHH_3"/>
    <property type="match status" value="1"/>
</dbReference>
<proteinExistence type="predicted"/>
<keyword evidence="1" id="KW-0812">Transmembrane</keyword>
<accession>X0THK0</accession>
<keyword evidence="1" id="KW-0472">Membrane</keyword>
<dbReference type="InterPro" id="IPR003583">
    <property type="entry name" value="Hlx-hairpin-Hlx_DNA-bd_motif"/>
</dbReference>
<organism evidence="3">
    <name type="scientific">marine sediment metagenome</name>
    <dbReference type="NCBI Taxonomy" id="412755"/>
    <lineage>
        <taxon>unclassified sequences</taxon>
        <taxon>metagenomes</taxon>
        <taxon>ecological metagenomes</taxon>
    </lineage>
</organism>
<evidence type="ECO:0000259" key="2">
    <source>
        <dbReference type="SMART" id="SM00278"/>
    </source>
</evidence>
<dbReference type="SMART" id="SM00278">
    <property type="entry name" value="HhH1"/>
    <property type="match status" value="2"/>
</dbReference>
<comment type="caution">
    <text evidence="3">The sequence shown here is derived from an EMBL/GenBank/DDBJ whole genome shotgun (WGS) entry which is preliminary data.</text>
</comment>
<dbReference type="GO" id="GO:0006281">
    <property type="term" value="P:DNA repair"/>
    <property type="evidence" value="ECO:0007669"/>
    <property type="project" value="InterPro"/>
</dbReference>
<dbReference type="EMBL" id="BARS01010362">
    <property type="protein sequence ID" value="GAF92724.1"/>
    <property type="molecule type" value="Genomic_DNA"/>
</dbReference>
<feature type="domain" description="Helix-hairpin-helix DNA-binding motif class 1" evidence="2">
    <location>
        <begin position="101"/>
        <end position="120"/>
    </location>
</feature>
<keyword evidence="1" id="KW-1133">Transmembrane helix</keyword>
<sequence length="124" mass="13338">MATNNFGQQTQTGQNRIQSFAFVIAAGVCVLFSIALAASGLLGVGQSCQIVLDERINPNVAPVTSLVRLPSIGIGKANAIVAYRENYSKQKGNIQTFQDANDLQKVKGIGPKTVQNISQWLKFE</sequence>
<dbReference type="AlphaFoldDB" id="X0THK0"/>
<feature type="domain" description="Helix-hairpin-helix DNA-binding motif class 1" evidence="2">
    <location>
        <begin position="64"/>
        <end position="83"/>
    </location>
</feature>
<name>X0THK0_9ZZZZ</name>